<proteinExistence type="predicted"/>
<evidence type="ECO:0000313" key="2">
    <source>
        <dbReference type="EMBL" id="ODS00277.1"/>
    </source>
</evidence>
<keyword evidence="3" id="KW-1185">Reference proteome</keyword>
<dbReference type="RefSeq" id="WP_069436631.1">
    <property type="nucleotide sequence ID" value="NZ_LPWG01000008.1"/>
</dbReference>
<gene>
    <name evidence="2" type="ORF">AUC68_01115</name>
</gene>
<feature type="region of interest" description="Disordered" evidence="1">
    <location>
        <begin position="453"/>
        <end position="480"/>
    </location>
</feature>
<dbReference type="STRING" id="1774968.AUC68_01115"/>
<reference evidence="2 3" key="1">
    <citation type="journal article" date="2016" name="Environ. Microbiol.">
        <title>New Methyloceanibacter diversity from North Sea sediments includes methanotroph containing solely the soluble methane monooxygenase.</title>
        <authorList>
            <person name="Vekeman B."/>
            <person name="Kerckhof F.M."/>
            <person name="Cremers G."/>
            <person name="de Vos P."/>
            <person name="Vandamme P."/>
            <person name="Boon N."/>
            <person name="Op den Camp H.J."/>
            <person name="Heylen K."/>
        </authorList>
    </citation>
    <scope>NUCLEOTIDE SEQUENCE [LARGE SCALE GENOMIC DNA]</scope>
    <source>
        <strain evidence="2 3">R-67174</strain>
    </source>
</reference>
<protein>
    <recommendedName>
        <fullName evidence="4">DUF1214 domain-containing protein</fullName>
    </recommendedName>
</protein>
<dbReference type="EMBL" id="LPWG01000008">
    <property type="protein sequence ID" value="ODS00277.1"/>
    <property type="molecule type" value="Genomic_DNA"/>
</dbReference>
<comment type="caution">
    <text evidence="2">The sequence shown here is derived from an EMBL/GenBank/DDBJ whole genome shotgun (WGS) entry which is preliminary data.</text>
</comment>
<feature type="compositionally biased region" description="Basic and acidic residues" evidence="1">
    <location>
        <begin position="465"/>
        <end position="480"/>
    </location>
</feature>
<evidence type="ECO:0000313" key="3">
    <source>
        <dbReference type="Proteomes" id="UP000094501"/>
    </source>
</evidence>
<accession>A0A1E3W570</accession>
<evidence type="ECO:0008006" key="4">
    <source>
        <dbReference type="Google" id="ProtNLM"/>
    </source>
</evidence>
<dbReference type="Proteomes" id="UP000094501">
    <property type="component" value="Unassembled WGS sequence"/>
</dbReference>
<name>A0A1E3W570_9HYPH</name>
<sequence length="480" mass="53199">MRRLGDKSLETVIRTDQRYGGHPFFQGPRGWPYWNFLEYPKPIQDPNLWPDMQSTYFLTRFALPSGATLTLRGPYPRARYFKLALYKAEHGTFVSIGEDLAGWDIAPDPGSTNPFVPGNYRLGEPRDYTVSILAEDPPDDPKFREANTMYGGRSGGDLQMVLRIYLSDQGSDGAGWGPWASAVHKYGLPEIELTYADGTRLSGAEAAAAIGKPYDASLTQPFTAAQWEALVLSKDNDPTHSPATAPARKDPNWVKYWNIRYSILGSFMTPEEQAKLPYKGPIDGGGDPDTQYLFVQLSRLFGPVFVTRGKMPSFPDTYSGAAETGLEIMPEAQTQYFSIVSCEAAPSGQIVDGLSDMQIPVDEEGNYTIVYSRKEDRPSNATTENGVAWIEWSPRGEGLDTPQNRTEFGMLMMRIMAPSSDWAESPAKIMKPGEGAAVMGAYYPRGQYMTKEDFEALGETPFRQSDTRTGDRSAAPPEDK</sequence>
<evidence type="ECO:0000256" key="1">
    <source>
        <dbReference type="SAM" id="MobiDB-lite"/>
    </source>
</evidence>
<dbReference type="AlphaFoldDB" id="A0A1E3W570"/>
<organism evidence="2 3">
    <name type="scientific">Methyloceanibacter methanicus</name>
    <dbReference type="NCBI Taxonomy" id="1774968"/>
    <lineage>
        <taxon>Bacteria</taxon>
        <taxon>Pseudomonadati</taxon>
        <taxon>Pseudomonadota</taxon>
        <taxon>Alphaproteobacteria</taxon>
        <taxon>Hyphomicrobiales</taxon>
        <taxon>Hyphomicrobiaceae</taxon>
        <taxon>Methyloceanibacter</taxon>
    </lineage>
</organism>